<name>A0A2S6ID31_9ACTN</name>
<dbReference type="Proteomes" id="UP000239485">
    <property type="component" value="Unassembled WGS sequence"/>
</dbReference>
<evidence type="ECO:0000313" key="2">
    <source>
        <dbReference type="EMBL" id="PPK92106.1"/>
    </source>
</evidence>
<feature type="transmembrane region" description="Helical" evidence="1">
    <location>
        <begin position="281"/>
        <end position="304"/>
    </location>
</feature>
<feature type="transmembrane region" description="Helical" evidence="1">
    <location>
        <begin position="93"/>
        <end position="111"/>
    </location>
</feature>
<feature type="transmembrane region" description="Helical" evidence="1">
    <location>
        <begin position="215"/>
        <end position="237"/>
    </location>
</feature>
<protein>
    <submittedName>
        <fullName evidence="2">Uncharacterized protein</fullName>
    </submittedName>
</protein>
<feature type="transmembrane region" description="Helical" evidence="1">
    <location>
        <begin position="244"/>
        <end position="261"/>
    </location>
</feature>
<feature type="transmembrane region" description="Helical" evidence="1">
    <location>
        <begin position="59"/>
        <end position="81"/>
    </location>
</feature>
<dbReference type="EMBL" id="PTJD01000017">
    <property type="protein sequence ID" value="PPK92106.1"/>
    <property type="molecule type" value="Genomic_DNA"/>
</dbReference>
<reference evidence="2 3" key="1">
    <citation type="submission" date="2018-02" db="EMBL/GenBank/DDBJ databases">
        <title>Genomic Encyclopedia of Archaeal and Bacterial Type Strains, Phase II (KMG-II): from individual species to whole genera.</title>
        <authorList>
            <person name="Goeker M."/>
        </authorList>
    </citation>
    <scope>NUCLEOTIDE SEQUENCE [LARGE SCALE GENOMIC DNA]</scope>
    <source>
        <strain evidence="2 3">DSM 22857</strain>
    </source>
</reference>
<feature type="transmembrane region" description="Helical" evidence="1">
    <location>
        <begin position="22"/>
        <end position="47"/>
    </location>
</feature>
<evidence type="ECO:0000256" key="1">
    <source>
        <dbReference type="SAM" id="Phobius"/>
    </source>
</evidence>
<evidence type="ECO:0000313" key="3">
    <source>
        <dbReference type="Proteomes" id="UP000239485"/>
    </source>
</evidence>
<keyword evidence="1" id="KW-0472">Membrane</keyword>
<feature type="transmembrane region" description="Helical" evidence="1">
    <location>
        <begin position="170"/>
        <end position="195"/>
    </location>
</feature>
<organism evidence="2 3">
    <name type="scientific">Kineococcus xinjiangensis</name>
    <dbReference type="NCBI Taxonomy" id="512762"/>
    <lineage>
        <taxon>Bacteria</taxon>
        <taxon>Bacillati</taxon>
        <taxon>Actinomycetota</taxon>
        <taxon>Actinomycetes</taxon>
        <taxon>Kineosporiales</taxon>
        <taxon>Kineosporiaceae</taxon>
        <taxon>Kineococcus</taxon>
    </lineage>
</organism>
<keyword evidence="1" id="KW-1133">Transmembrane helix</keyword>
<gene>
    <name evidence="2" type="ORF">CLV92_11771</name>
</gene>
<dbReference type="AlphaFoldDB" id="A0A2S6ID31"/>
<keyword evidence="1" id="KW-0812">Transmembrane</keyword>
<comment type="caution">
    <text evidence="2">The sequence shown here is derived from an EMBL/GenBank/DDBJ whole genome shotgun (WGS) entry which is preliminary data.</text>
</comment>
<accession>A0A2S6ID31</accession>
<proteinExistence type="predicted"/>
<feature type="transmembrane region" description="Helical" evidence="1">
    <location>
        <begin position="131"/>
        <end position="149"/>
    </location>
</feature>
<keyword evidence="3" id="KW-1185">Reference proteome</keyword>
<sequence length="313" mass="32038">MRGVHPGEVSERGLSGRGRVPAAGWTCLGWIVVAALLVSIAASHALLWAEVGLPDTRSLWIGTVERLLHSAVVLGCAAVLFDGGSGWRAPRRAALVGVAALVGAAAAAVRQGARTPVEDGDFLDWGDLPESLAVAALAWSALTGVAVLLRRRTRAAVGRQVPEEGRAFSLPRAVAVPWWIVTVVAALGPVVHAWALVNIHFFGDTADRDDHLVGGAGLVVGVAVMLAAAVGAAGLGGSRALRRFACAAAVVHAVLAAHYLTGASGVPPAENPLSPLWWPGVLIPSGPVHLALLISAGAAAVRLLRARRGVPVP</sequence>